<dbReference type="GO" id="GO:0006412">
    <property type="term" value="P:translation"/>
    <property type="evidence" value="ECO:0007669"/>
    <property type="project" value="InterPro"/>
</dbReference>
<dbReference type="PANTHER" id="PTHR10769">
    <property type="entry name" value="40S RIBOSOMAL PROTEIN S28"/>
    <property type="match status" value="1"/>
</dbReference>
<dbReference type="VEuPathDB" id="MicrosporidiaDB:AAJ76_4000033235"/>
<sequence>MEANLQQQFYGKVIKKAERAGSAGALTLVRIELAANGRKINRFIKGPIEEGDTVALLECEREHRKLR</sequence>
<dbReference type="RefSeq" id="XP_024330641.1">
    <property type="nucleotide sequence ID" value="XM_024475472.1"/>
</dbReference>
<dbReference type="Pfam" id="PF01200">
    <property type="entry name" value="Ribosomal_S28e"/>
    <property type="match status" value="1"/>
</dbReference>
<comment type="similarity">
    <text evidence="1">Belongs to the eukaryotic ribosomal protein eS28 family.</text>
</comment>
<evidence type="ECO:0000256" key="2">
    <source>
        <dbReference type="ARBA" id="ARBA00022980"/>
    </source>
</evidence>
<organism evidence="4 5">
    <name type="scientific">Vairimorpha ceranae</name>
    <dbReference type="NCBI Taxonomy" id="40302"/>
    <lineage>
        <taxon>Eukaryota</taxon>
        <taxon>Fungi</taxon>
        <taxon>Fungi incertae sedis</taxon>
        <taxon>Microsporidia</taxon>
        <taxon>Nosematidae</taxon>
        <taxon>Vairimorpha</taxon>
    </lineage>
</organism>
<dbReference type="InterPro" id="IPR000289">
    <property type="entry name" value="Ribosomal_eS28"/>
</dbReference>
<keyword evidence="5" id="KW-1185">Reference proteome</keyword>
<evidence type="ECO:0000313" key="4">
    <source>
        <dbReference type="EMBL" id="KKO74899.1"/>
    </source>
</evidence>
<dbReference type="EMBL" id="JPQZ01000040">
    <property type="protein sequence ID" value="KKO74899.1"/>
    <property type="molecule type" value="Genomic_DNA"/>
</dbReference>
<dbReference type="GO" id="GO:0030490">
    <property type="term" value="P:maturation of SSU-rRNA"/>
    <property type="evidence" value="ECO:0007669"/>
    <property type="project" value="TreeGrafter"/>
</dbReference>
<evidence type="ECO:0000256" key="3">
    <source>
        <dbReference type="ARBA" id="ARBA00023274"/>
    </source>
</evidence>
<name>A0A0F9ZB24_9MICR</name>
<dbReference type="GO" id="GO:0000028">
    <property type="term" value="P:ribosomal small subunit assembly"/>
    <property type="evidence" value="ECO:0007669"/>
    <property type="project" value="TreeGrafter"/>
</dbReference>
<reference evidence="4 5" key="1">
    <citation type="journal article" date="2015" name="Environ. Microbiol.">
        <title>Genome analyses suggest the presence of polyploidy and recent human-driven expansions in eight global populations of the honeybee pathogen Nosema ceranae.</title>
        <authorList>
            <person name="Pelin A."/>
            <person name="Selman M."/>
            <person name="Aris-Brosou S."/>
            <person name="Farinelli L."/>
            <person name="Corradi N."/>
        </authorList>
    </citation>
    <scope>NUCLEOTIDE SEQUENCE [LARGE SCALE GENOMIC DNA]</scope>
    <source>
        <strain evidence="4 5">PA08 1199</strain>
    </source>
</reference>
<dbReference type="GeneID" id="36320417"/>
<dbReference type="OrthoDB" id="10258930at2759"/>
<dbReference type="InterPro" id="IPR012340">
    <property type="entry name" value="NA-bd_OB-fold"/>
</dbReference>
<comment type="caution">
    <text evidence="4">The sequence shown here is derived from an EMBL/GenBank/DDBJ whole genome shotgun (WGS) entry which is preliminary data.</text>
</comment>
<dbReference type="SUPFAM" id="SSF50249">
    <property type="entry name" value="Nucleic acid-binding proteins"/>
    <property type="match status" value="1"/>
</dbReference>
<dbReference type="AlphaFoldDB" id="A0A0F9ZB24"/>
<keyword evidence="2 4" id="KW-0689">Ribosomal protein</keyword>
<dbReference type="Proteomes" id="UP000034350">
    <property type="component" value="Unassembled WGS sequence"/>
</dbReference>
<dbReference type="GO" id="GO:0022627">
    <property type="term" value="C:cytosolic small ribosomal subunit"/>
    <property type="evidence" value="ECO:0007669"/>
    <property type="project" value="TreeGrafter"/>
</dbReference>
<dbReference type="PANTHER" id="PTHR10769:SF3">
    <property type="entry name" value="SMALL RIBOSOMAL SUBUNIT PROTEIN ES28"/>
    <property type="match status" value="1"/>
</dbReference>
<dbReference type="GO" id="GO:0003735">
    <property type="term" value="F:structural constituent of ribosome"/>
    <property type="evidence" value="ECO:0007669"/>
    <property type="project" value="InterPro"/>
</dbReference>
<gene>
    <name evidence="4" type="ORF">AAJ76_4000033235</name>
</gene>
<evidence type="ECO:0000313" key="5">
    <source>
        <dbReference type="Proteomes" id="UP000034350"/>
    </source>
</evidence>
<accession>A0A0F9ZB24</accession>
<evidence type="ECO:0000256" key="1">
    <source>
        <dbReference type="ARBA" id="ARBA00005943"/>
    </source>
</evidence>
<protein>
    <submittedName>
        <fullName evidence="4">40s ribosomal protein s28</fullName>
    </submittedName>
</protein>
<keyword evidence="3" id="KW-0687">Ribonucleoprotein</keyword>
<proteinExistence type="inferred from homology"/>
<dbReference type="Gene3D" id="2.40.50.140">
    <property type="entry name" value="Nucleic acid-binding proteins"/>
    <property type="match status" value="1"/>
</dbReference>